<dbReference type="Pfam" id="PF00118">
    <property type="entry name" value="Cpn60_TCP1"/>
    <property type="match status" value="1"/>
</dbReference>
<evidence type="ECO:0000256" key="8">
    <source>
        <dbReference type="RuleBase" id="RU000419"/>
    </source>
</evidence>
<dbReference type="GO" id="GO:0140662">
    <property type="term" value="F:ATP-dependent protein folding chaperone"/>
    <property type="evidence" value="ECO:0007669"/>
    <property type="project" value="InterPro"/>
</dbReference>
<dbReference type="NCBIfam" id="NF009489">
    <property type="entry name" value="PRK12851.1"/>
    <property type="match status" value="1"/>
</dbReference>
<organism evidence="9 10">
    <name type="scientific">Rosistilla ulvae</name>
    <dbReference type="NCBI Taxonomy" id="1930277"/>
    <lineage>
        <taxon>Bacteria</taxon>
        <taxon>Pseudomonadati</taxon>
        <taxon>Planctomycetota</taxon>
        <taxon>Planctomycetia</taxon>
        <taxon>Pirellulales</taxon>
        <taxon>Pirellulaceae</taxon>
        <taxon>Rosistilla</taxon>
    </lineage>
</organism>
<evidence type="ECO:0000256" key="5">
    <source>
        <dbReference type="ARBA" id="ARBA00023235"/>
    </source>
</evidence>
<dbReference type="InterPro" id="IPR027410">
    <property type="entry name" value="TCP-1-like_intermed_sf"/>
</dbReference>
<dbReference type="SUPFAM" id="SSF52029">
    <property type="entry name" value="GroEL apical domain-like"/>
    <property type="match status" value="1"/>
</dbReference>
<evidence type="ECO:0000256" key="1">
    <source>
        <dbReference type="ARBA" id="ARBA00006607"/>
    </source>
</evidence>
<reference evidence="9 10" key="1">
    <citation type="submission" date="2019-02" db="EMBL/GenBank/DDBJ databases">
        <title>Deep-cultivation of Planctomycetes and their phenomic and genomic characterization uncovers novel biology.</title>
        <authorList>
            <person name="Wiegand S."/>
            <person name="Jogler M."/>
            <person name="Boedeker C."/>
            <person name="Pinto D."/>
            <person name="Vollmers J."/>
            <person name="Rivas-Marin E."/>
            <person name="Kohn T."/>
            <person name="Peeters S.H."/>
            <person name="Heuer A."/>
            <person name="Rast P."/>
            <person name="Oberbeckmann S."/>
            <person name="Bunk B."/>
            <person name="Jeske O."/>
            <person name="Meyerdierks A."/>
            <person name="Storesund J.E."/>
            <person name="Kallscheuer N."/>
            <person name="Luecker S."/>
            <person name="Lage O.M."/>
            <person name="Pohl T."/>
            <person name="Merkel B.J."/>
            <person name="Hornburger P."/>
            <person name="Mueller R.-W."/>
            <person name="Bruemmer F."/>
            <person name="Labrenz M."/>
            <person name="Spormann A.M."/>
            <person name="Op den Camp H."/>
            <person name="Overmann J."/>
            <person name="Amann R."/>
            <person name="Jetten M.S.M."/>
            <person name="Mascher T."/>
            <person name="Medema M.H."/>
            <person name="Devos D.P."/>
            <person name="Kaster A.-K."/>
            <person name="Ovreas L."/>
            <person name="Rohde M."/>
            <person name="Galperin M.Y."/>
            <person name="Jogler C."/>
        </authorList>
    </citation>
    <scope>NUCLEOTIDE SEQUENCE [LARGE SCALE GENOMIC DNA]</scope>
    <source>
        <strain evidence="9 10">EC9</strain>
    </source>
</reference>
<name>A0A517M2R5_9BACT</name>
<dbReference type="PANTHER" id="PTHR45633">
    <property type="entry name" value="60 KDA HEAT SHOCK PROTEIN, MITOCHONDRIAL"/>
    <property type="match status" value="1"/>
</dbReference>
<feature type="binding site" evidence="6">
    <location>
        <position position="50"/>
    </location>
    <ligand>
        <name>ATP</name>
        <dbReference type="ChEBI" id="CHEBI:30616"/>
    </ligand>
</feature>
<keyword evidence="5 6" id="KW-0413">Isomerase</keyword>
<dbReference type="EMBL" id="CP036261">
    <property type="protein sequence ID" value="QDS89160.1"/>
    <property type="molecule type" value="Genomic_DNA"/>
</dbReference>
<dbReference type="InterPro" id="IPR002423">
    <property type="entry name" value="Cpn60/GroEL/TCP-1"/>
</dbReference>
<comment type="caution">
    <text evidence="6">Lacks conserved residue(s) required for the propagation of feature annotation.</text>
</comment>
<dbReference type="NCBIfam" id="NF000592">
    <property type="entry name" value="PRK00013.1"/>
    <property type="match status" value="1"/>
</dbReference>
<protein>
    <recommendedName>
        <fullName evidence="6">Chaperonin GroEL</fullName>
        <ecNumber evidence="6">5.6.1.7</ecNumber>
    </recommendedName>
    <alternativeName>
        <fullName evidence="6">60 kDa chaperonin</fullName>
    </alternativeName>
    <alternativeName>
        <fullName evidence="6">Chaperonin-60</fullName>
        <shortName evidence="6">Cpn60</shortName>
    </alternativeName>
</protein>
<dbReference type="GO" id="GO:0005737">
    <property type="term" value="C:cytoplasm"/>
    <property type="evidence" value="ECO:0007669"/>
    <property type="project" value="UniProtKB-SubCell"/>
</dbReference>
<dbReference type="InterPro" id="IPR018370">
    <property type="entry name" value="Chaperonin_Cpn60_CS"/>
</dbReference>
<dbReference type="Gene3D" id="3.30.260.10">
    <property type="entry name" value="TCP-1-like chaperonin intermediate domain"/>
    <property type="match status" value="1"/>
</dbReference>
<comment type="subcellular location">
    <subcellularLocation>
        <location evidence="6">Cytoplasm</location>
    </subcellularLocation>
</comment>
<dbReference type="KEGG" id="ruv:EC9_33570"/>
<dbReference type="InterPro" id="IPR027409">
    <property type="entry name" value="GroEL-like_apical_dom_sf"/>
</dbReference>
<dbReference type="GO" id="GO:0005524">
    <property type="term" value="F:ATP binding"/>
    <property type="evidence" value="ECO:0007669"/>
    <property type="project" value="UniProtKB-UniRule"/>
</dbReference>
<dbReference type="InterPro" id="IPR001844">
    <property type="entry name" value="Cpn60/GroEL"/>
</dbReference>
<feature type="binding site" evidence="6">
    <location>
        <position position="495"/>
    </location>
    <ligand>
        <name>ATP</name>
        <dbReference type="ChEBI" id="CHEBI:30616"/>
    </ligand>
</feature>
<evidence type="ECO:0000313" key="9">
    <source>
        <dbReference type="EMBL" id="QDS89160.1"/>
    </source>
</evidence>
<evidence type="ECO:0000256" key="7">
    <source>
        <dbReference type="RuleBase" id="RU000418"/>
    </source>
</evidence>
<keyword evidence="10" id="KW-1185">Reference proteome</keyword>
<dbReference type="NCBIfam" id="NF009487">
    <property type="entry name" value="PRK12849.1"/>
    <property type="match status" value="1"/>
</dbReference>
<proteinExistence type="inferred from homology"/>
<dbReference type="PROSITE" id="PS00296">
    <property type="entry name" value="CHAPERONINS_CPN60"/>
    <property type="match status" value="1"/>
</dbReference>
<accession>A0A517M2R5</accession>
<feature type="binding site" evidence="6">
    <location>
        <begin position="29"/>
        <end position="32"/>
    </location>
    <ligand>
        <name>ATP</name>
        <dbReference type="ChEBI" id="CHEBI:30616"/>
    </ligand>
</feature>
<dbReference type="CDD" id="cd03344">
    <property type="entry name" value="GroEL"/>
    <property type="match status" value="1"/>
</dbReference>
<comment type="subunit">
    <text evidence="6 8">Forms a cylinder of 14 subunits composed of two heptameric rings stacked back-to-back. Interacts with the co-chaperonin GroES.</text>
</comment>
<dbReference type="Gene3D" id="3.50.7.10">
    <property type="entry name" value="GroEL"/>
    <property type="match status" value="1"/>
</dbReference>
<sequence length="539" mass="57430">MAKQLLFDDHARARMLAGVDKLAQAVAITMGPTGRNVIIDKSFGGPTVTKDGVTVAKEVDLEDRFENMGCKLVVEVAQKTSDLAGDGTTTATVLARAIFKEGLRNIVAGSNPTAIRRGIERAVEAASAKLHEMGRPVSSKDQVASVGAISANNDNEIGGLLADALERVGKDGVITVEEGKTRETEVSYVDGMQFDKGFVSPYFITDPGTMEANLENALVLLYEKKISNIRDLVPILEKSAQSGQPLMIIAEDVDAEALTLLVVNKLRGTLNVCAVKAPGFGDRRKAMLGDIAVLTGGTLISEDLGIQLENITLEHLGRAKKVTVDKNATTIVEGGGKRADIDKRVSQIRAQIEQTDSEYDKEKFQERLAKLAGGVAIVSVGAETEADMKQKKARVEDALHATRAAVEEGILPGGGVALVRCKQAVEDCKKGAKADEKIGVDIVLHALDAPMRQIADNGGIDGSVVVDTVEQMKENHGYNAYTGEYGDMFTYGVIDPVKVTRTALANAASIAGLLLTTEALVTNFDQEDKDKRTVEGVVS</sequence>
<keyword evidence="6" id="KW-0963">Cytoplasm</keyword>
<comment type="similarity">
    <text evidence="1 6 7">Belongs to the chaperonin (HSP60) family.</text>
</comment>
<dbReference type="NCBIfam" id="TIGR02348">
    <property type="entry name" value="GroEL"/>
    <property type="match status" value="1"/>
</dbReference>
<dbReference type="EC" id="5.6.1.7" evidence="6"/>
<dbReference type="NCBIfam" id="NF009488">
    <property type="entry name" value="PRK12850.1"/>
    <property type="match status" value="1"/>
</dbReference>
<dbReference type="HAMAP" id="MF_00600">
    <property type="entry name" value="CH60"/>
    <property type="match status" value="1"/>
</dbReference>
<evidence type="ECO:0000256" key="4">
    <source>
        <dbReference type="ARBA" id="ARBA00023186"/>
    </source>
</evidence>
<dbReference type="SUPFAM" id="SSF54849">
    <property type="entry name" value="GroEL-intermediate domain like"/>
    <property type="match status" value="1"/>
</dbReference>
<dbReference type="AlphaFoldDB" id="A0A517M2R5"/>
<feature type="binding site" evidence="6">
    <location>
        <position position="414"/>
    </location>
    <ligand>
        <name>ATP</name>
        <dbReference type="ChEBI" id="CHEBI:30616"/>
    </ligand>
</feature>
<dbReference type="OrthoDB" id="9766614at2"/>
<evidence type="ECO:0000313" key="10">
    <source>
        <dbReference type="Proteomes" id="UP000319557"/>
    </source>
</evidence>
<gene>
    <name evidence="9" type="primary">groL_2</name>
    <name evidence="6" type="synonym">groEL</name>
    <name evidence="6" type="synonym">groL</name>
    <name evidence="9" type="ORF">EC9_33570</name>
</gene>
<keyword evidence="2 6" id="KW-0547">Nucleotide-binding</keyword>
<dbReference type="InterPro" id="IPR027413">
    <property type="entry name" value="GROEL-like_equatorial_sf"/>
</dbReference>
<dbReference type="SUPFAM" id="SSF48592">
    <property type="entry name" value="GroEL equatorial domain-like"/>
    <property type="match status" value="1"/>
</dbReference>
<dbReference type="FunFam" id="3.50.7.10:FF:000001">
    <property type="entry name" value="60 kDa chaperonin"/>
    <property type="match status" value="1"/>
</dbReference>
<keyword evidence="4 6" id="KW-0143">Chaperone</keyword>
<dbReference type="GO" id="GO:0016853">
    <property type="term" value="F:isomerase activity"/>
    <property type="evidence" value="ECO:0007669"/>
    <property type="project" value="UniProtKB-KW"/>
</dbReference>
<dbReference type="RefSeq" id="WP_145346715.1">
    <property type="nucleotide sequence ID" value="NZ_CP036261.1"/>
</dbReference>
<evidence type="ECO:0000256" key="3">
    <source>
        <dbReference type="ARBA" id="ARBA00022840"/>
    </source>
</evidence>
<evidence type="ECO:0000256" key="6">
    <source>
        <dbReference type="HAMAP-Rule" id="MF_00600"/>
    </source>
</evidence>
<dbReference type="GO" id="GO:0051082">
    <property type="term" value="F:unfolded protein binding"/>
    <property type="evidence" value="ECO:0007669"/>
    <property type="project" value="UniProtKB-UniRule"/>
</dbReference>
<dbReference type="Gene3D" id="1.10.560.10">
    <property type="entry name" value="GroEL-like equatorial domain"/>
    <property type="match status" value="1"/>
</dbReference>
<dbReference type="Proteomes" id="UP000319557">
    <property type="component" value="Chromosome"/>
</dbReference>
<dbReference type="GO" id="GO:0042026">
    <property type="term" value="P:protein refolding"/>
    <property type="evidence" value="ECO:0007669"/>
    <property type="project" value="UniProtKB-UniRule"/>
</dbReference>
<comment type="function">
    <text evidence="6 8">Together with its co-chaperonin GroES, plays an essential role in assisting protein folding. The GroEL-GroES system forms a nano-cage that allows encapsulation of the non-native substrate proteins and provides a physical environment optimized to promote and accelerate protein folding.</text>
</comment>
<evidence type="ECO:0000256" key="2">
    <source>
        <dbReference type="ARBA" id="ARBA00022741"/>
    </source>
</evidence>
<keyword evidence="3 6" id="KW-0067">ATP-binding</keyword>
<dbReference type="PRINTS" id="PR00298">
    <property type="entry name" value="CHAPERONIN60"/>
</dbReference>
<feature type="binding site" evidence="6">
    <location>
        <begin position="86"/>
        <end position="90"/>
    </location>
    <ligand>
        <name>ATP</name>
        <dbReference type="ChEBI" id="CHEBI:30616"/>
    </ligand>
</feature>